<dbReference type="CDD" id="cd17026">
    <property type="entry name" value="T3SC_IA_SpcU-like"/>
    <property type="match status" value="1"/>
</dbReference>
<evidence type="ECO:0000313" key="1">
    <source>
        <dbReference type="EMBL" id="SOB54245.1"/>
    </source>
</evidence>
<sequence length="136" mass="14906">MSVQHWLDQWGIQLPANNTETCHLQVADDPELVLEKVPGGWLMAMRLGRLPSPMLLGVQLQLLQANGPFSALAPVHVAADSAGDLVLWVEVQEGHVDVPTLNNWYAKLCQGHRHLSPLLEAVPDQPRPASGARLFV</sequence>
<name>A0AAX2HD38_9PSED</name>
<dbReference type="EMBL" id="OBKZ01000045">
    <property type="protein sequence ID" value="SOB54245.1"/>
    <property type="molecule type" value="Genomic_DNA"/>
</dbReference>
<dbReference type="SUPFAM" id="SSF69635">
    <property type="entry name" value="Type III secretory system chaperone-like"/>
    <property type="match status" value="1"/>
</dbReference>
<dbReference type="GO" id="GO:0030254">
    <property type="term" value="P:protein secretion by the type III secretion system"/>
    <property type="evidence" value="ECO:0007669"/>
    <property type="project" value="InterPro"/>
</dbReference>
<evidence type="ECO:0000313" key="2">
    <source>
        <dbReference type="Proteomes" id="UP000219564"/>
    </source>
</evidence>
<dbReference type="Pfam" id="PF05932">
    <property type="entry name" value="CesT"/>
    <property type="match status" value="1"/>
</dbReference>
<accession>A0AAX2HD38</accession>
<gene>
    <name evidence="1" type="primary">spcU</name>
    <name evidence="1" type="ORF">PLUA15_50118</name>
</gene>
<comment type="caution">
    <text evidence="1">The sequence shown here is derived from an EMBL/GenBank/DDBJ whole genome shotgun (WGS) entry which is preliminary data.</text>
</comment>
<dbReference type="AlphaFoldDB" id="A0AAX2HD38"/>
<dbReference type="Gene3D" id="3.30.1460.10">
    <property type="match status" value="1"/>
</dbReference>
<organism evidence="1 2">
    <name type="scientific">Pseudomonas lundensis</name>
    <dbReference type="NCBI Taxonomy" id="86185"/>
    <lineage>
        <taxon>Bacteria</taxon>
        <taxon>Pseudomonadati</taxon>
        <taxon>Pseudomonadota</taxon>
        <taxon>Gammaproteobacteria</taxon>
        <taxon>Pseudomonadales</taxon>
        <taxon>Pseudomonadaceae</taxon>
        <taxon>Pseudomonas</taxon>
    </lineage>
</organism>
<dbReference type="InterPro" id="IPR010261">
    <property type="entry name" value="Tir_chaperone"/>
</dbReference>
<dbReference type="Proteomes" id="UP000219564">
    <property type="component" value="Unassembled WGS sequence"/>
</dbReference>
<proteinExistence type="predicted"/>
<protein>
    <submittedName>
        <fullName evidence="1">ExoU chaperone</fullName>
    </submittedName>
</protein>
<dbReference type="RefSeq" id="WP_097192603.1">
    <property type="nucleotide sequence ID" value="NZ_OBKZ01000045.1"/>
</dbReference>
<reference evidence="1 2" key="1">
    <citation type="submission" date="2017-08" db="EMBL/GenBank/DDBJ databases">
        <authorList>
            <person name="Chaillou S."/>
        </authorList>
    </citation>
    <scope>NUCLEOTIDE SEQUENCE [LARGE SCALE GENOMIC DNA]</scope>
    <source>
        <strain evidence="1 2">MFPA15A1205</strain>
    </source>
</reference>